<feature type="domain" description="FIST C-domain" evidence="2">
    <location>
        <begin position="227"/>
        <end position="374"/>
    </location>
</feature>
<keyword evidence="4" id="KW-1185">Reference proteome</keyword>
<dbReference type="Proteomes" id="UP000281112">
    <property type="component" value="Unassembled WGS sequence"/>
</dbReference>
<dbReference type="Pfam" id="PF10442">
    <property type="entry name" value="FIST_C"/>
    <property type="match status" value="1"/>
</dbReference>
<organism evidence="3 4">
    <name type="scientific">Vibrio viridaestus</name>
    <dbReference type="NCBI Taxonomy" id="2487322"/>
    <lineage>
        <taxon>Bacteria</taxon>
        <taxon>Pseudomonadati</taxon>
        <taxon>Pseudomonadota</taxon>
        <taxon>Gammaproteobacteria</taxon>
        <taxon>Vibrionales</taxon>
        <taxon>Vibrionaceae</taxon>
        <taxon>Vibrio</taxon>
    </lineage>
</organism>
<dbReference type="SMART" id="SM00897">
    <property type="entry name" value="FIST"/>
    <property type="match status" value="1"/>
</dbReference>
<dbReference type="GO" id="GO:0016301">
    <property type="term" value="F:kinase activity"/>
    <property type="evidence" value="ECO:0007669"/>
    <property type="project" value="UniProtKB-KW"/>
</dbReference>
<dbReference type="Pfam" id="PF08495">
    <property type="entry name" value="FIST"/>
    <property type="match status" value="1"/>
</dbReference>
<dbReference type="PANTHER" id="PTHR40252:SF2">
    <property type="entry name" value="BLR0328 PROTEIN"/>
    <property type="match status" value="1"/>
</dbReference>
<name>A0A3N9TI45_9VIBR</name>
<protein>
    <submittedName>
        <fullName evidence="3">Histidine kinase</fullName>
    </submittedName>
</protein>
<sequence length="395" mass="42915">MHIISKISQHCDIEKAIDELVEGIDISALSTYVIYFTDNYSSEQMYSSLSKKISNIPYIGCTSCAGVMTDQGYFAAPAMGLLAISDSGISSYGTGSAEFSKFDSVCDATDFAVKQALCSAKREGEIPSLIILHSTPGKEEEIIERMDKMFGTLVPIIGGSSADTSLSGQWSVISDKAVSSNGIVVSLLFPSSAVSSGLSAGYSPTEFVGRITKCNGRSIYEIDGEPAKDIYKEWVGDHSGIQIDDEFSFENVTSYPLGRIVGDLYDQPYYKLTHPIQVKNDGALEVFANVYEGEEITLMTGHKEQLITRASRVIKEANAKNYARSLPLGAIMIFCAGAMLRLGDDINRVHENVIQQLPGKSFICPFTYGEQGRFTGGQNAHGNLMISAVIFYKSE</sequence>
<accession>A0A3N9TI45</accession>
<feature type="domain" description="FIST" evidence="1">
    <location>
        <begin position="29"/>
        <end position="226"/>
    </location>
</feature>
<comment type="caution">
    <text evidence="3">The sequence shown here is derived from an EMBL/GenBank/DDBJ whole genome shotgun (WGS) entry which is preliminary data.</text>
</comment>
<evidence type="ECO:0000313" key="3">
    <source>
        <dbReference type="EMBL" id="RQW63574.1"/>
    </source>
</evidence>
<dbReference type="OrthoDB" id="179842at2"/>
<dbReference type="EMBL" id="RJVQ01000003">
    <property type="protein sequence ID" value="RQW63574.1"/>
    <property type="molecule type" value="Genomic_DNA"/>
</dbReference>
<evidence type="ECO:0000259" key="2">
    <source>
        <dbReference type="SMART" id="SM01204"/>
    </source>
</evidence>
<gene>
    <name evidence="3" type="ORF">EES38_10030</name>
</gene>
<dbReference type="AlphaFoldDB" id="A0A3N9TI45"/>
<dbReference type="PANTHER" id="PTHR40252">
    <property type="entry name" value="BLR0328 PROTEIN"/>
    <property type="match status" value="1"/>
</dbReference>
<proteinExistence type="predicted"/>
<keyword evidence="3" id="KW-0418">Kinase</keyword>
<dbReference type="InterPro" id="IPR019494">
    <property type="entry name" value="FIST_C"/>
</dbReference>
<dbReference type="InterPro" id="IPR013702">
    <property type="entry name" value="FIST_domain_N"/>
</dbReference>
<keyword evidence="3" id="KW-0808">Transferase</keyword>
<evidence type="ECO:0000259" key="1">
    <source>
        <dbReference type="SMART" id="SM00897"/>
    </source>
</evidence>
<dbReference type="SMART" id="SM01204">
    <property type="entry name" value="FIST_C"/>
    <property type="match status" value="1"/>
</dbReference>
<evidence type="ECO:0000313" key="4">
    <source>
        <dbReference type="Proteomes" id="UP000281112"/>
    </source>
</evidence>
<reference evidence="3 4" key="1">
    <citation type="submission" date="2018-11" db="EMBL/GenBank/DDBJ databases">
        <title>Vibrio LJC006 sp. nov., isolated from seawater during the bloom of the enteromorpha.</title>
        <authorList>
            <person name="Liang J."/>
        </authorList>
    </citation>
    <scope>NUCLEOTIDE SEQUENCE [LARGE SCALE GENOMIC DNA]</scope>
    <source>
        <strain evidence="3 4">LJC006</strain>
    </source>
</reference>